<accession>A0AAP6JHX5</accession>
<keyword evidence="2" id="KW-0472">Membrane</keyword>
<protein>
    <submittedName>
        <fullName evidence="3">Uncharacterized protein</fullName>
    </submittedName>
</protein>
<keyword evidence="2" id="KW-1133">Transmembrane helix</keyword>
<proteinExistence type="predicted"/>
<organism evidence="3 4">
    <name type="scientific">Natronospira elongata</name>
    <dbReference type="NCBI Taxonomy" id="3110268"/>
    <lineage>
        <taxon>Bacteria</taxon>
        <taxon>Pseudomonadati</taxon>
        <taxon>Pseudomonadota</taxon>
        <taxon>Gammaproteobacteria</taxon>
        <taxon>Natronospirales</taxon>
        <taxon>Natronospiraceae</taxon>
        <taxon>Natronospira</taxon>
    </lineage>
</organism>
<comment type="caution">
    <text evidence="3">The sequence shown here is derived from an EMBL/GenBank/DDBJ whole genome shotgun (WGS) entry which is preliminary data.</text>
</comment>
<evidence type="ECO:0000256" key="2">
    <source>
        <dbReference type="SAM" id="Phobius"/>
    </source>
</evidence>
<name>A0AAP6JHX5_9GAMM</name>
<evidence type="ECO:0000313" key="3">
    <source>
        <dbReference type="EMBL" id="MEA5445284.1"/>
    </source>
</evidence>
<evidence type="ECO:0000256" key="1">
    <source>
        <dbReference type="SAM" id="MobiDB-lite"/>
    </source>
</evidence>
<dbReference type="EMBL" id="JAYGII010000008">
    <property type="protein sequence ID" value="MEA5445284.1"/>
    <property type="molecule type" value="Genomic_DNA"/>
</dbReference>
<dbReference type="Proteomes" id="UP001302316">
    <property type="component" value="Unassembled WGS sequence"/>
</dbReference>
<dbReference type="RefSeq" id="WP_346050914.1">
    <property type="nucleotide sequence ID" value="NZ_JAYGII010000008.1"/>
</dbReference>
<keyword evidence="4" id="KW-1185">Reference proteome</keyword>
<feature type="region of interest" description="Disordered" evidence="1">
    <location>
        <begin position="225"/>
        <end position="251"/>
    </location>
</feature>
<feature type="transmembrane region" description="Helical" evidence="2">
    <location>
        <begin position="6"/>
        <end position="26"/>
    </location>
</feature>
<keyword evidence="2" id="KW-0812">Transmembrane</keyword>
<sequence length="251" mass="29345">MDSVPILITSALVLTLLVLGGIALVLRRHRAQRPYSTVLDETVRMDDIWEQWMEMELPDSLHRLRAEARQTLDSHQRDAIRQDLLDFERETLDGRYPLTRLRQEMMASVDRRIINIEILRLEPRDKARLRKQQSDIVQTDSHAREYILANELRLAVLREYAARRYGDRAENDWLEVYEKAAQFKQRTTRSRLMRGLESDVESAQDARQQAIDVVDRQLQMRLLQVPPGTSFRRDQRPATGESPRGTGSTEI</sequence>
<reference evidence="3 4" key="1">
    <citation type="submission" date="2023-12" db="EMBL/GenBank/DDBJ databases">
        <title>Whole-genome sequencing of halo(alkali)philic microorganisms from hypersaline lakes.</title>
        <authorList>
            <person name="Sorokin D.Y."/>
            <person name="Merkel A.Y."/>
            <person name="Messina E."/>
            <person name="Yakimov M."/>
        </authorList>
    </citation>
    <scope>NUCLEOTIDE SEQUENCE [LARGE SCALE GENOMIC DNA]</scope>
    <source>
        <strain evidence="3 4">AB-CW1</strain>
    </source>
</reference>
<dbReference type="AlphaFoldDB" id="A0AAP6JHX5"/>
<gene>
    <name evidence="3" type="ORF">VCB98_05575</name>
</gene>
<evidence type="ECO:0000313" key="4">
    <source>
        <dbReference type="Proteomes" id="UP001302316"/>
    </source>
</evidence>